<feature type="transmembrane region" description="Helical" evidence="1">
    <location>
        <begin position="45"/>
        <end position="65"/>
    </location>
</feature>
<dbReference type="KEGG" id="prt:AUC31_01005"/>
<proteinExistence type="predicted"/>
<dbReference type="Proteomes" id="UP000067683">
    <property type="component" value="Chromosome"/>
</dbReference>
<accession>A0A0U2XN22</accession>
<name>A0A0U2XN22_9BACL</name>
<reference evidence="2" key="1">
    <citation type="submission" date="2016-01" db="EMBL/GenBank/DDBJ databases">
        <title>Complete genome of Planococcus rifietoensis type strain M8.</title>
        <authorList>
            <person name="See-Too W.S."/>
        </authorList>
    </citation>
    <scope>NUCLEOTIDE SEQUENCE [LARGE SCALE GENOMIC DNA]</scope>
    <source>
        <strain evidence="2">M8</strain>
    </source>
</reference>
<organism evidence="2 3">
    <name type="scientific">Planococcus rifietoensis</name>
    <dbReference type="NCBI Taxonomy" id="200991"/>
    <lineage>
        <taxon>Bacteria</taxon>
        <taxon>Bacillati</taxon>
        <taxon>Bacillota</taxon>
        <taxon>Bacilli</taxon>
        <taxon>Bacillales</taxon>
        <taxon>Caryophanaceae</taxon>
        <taxon>Planococcus</taxon>
    </lineage>
</organism>
<keyword evidence="3" id="KW-1185">Reference proteome</keyword>
<evidence type="ECO:0000313" key="2">
    <source>
        <dbReference type="EMBL" id="ALS73912.1"/>
    </source>
</evidence>
<evidence type="ECO:0000256" key="1">
    <source>
        <dbReference type="SAM" id="Phobius"/>
    </source>
</evidence>
<dbReference type="STRING" id="200991.AUC31_01005"/>
<dbReference type="AlphaFoldDB" id="A0A0U2XN22"/>
<feature type="transmembrane region" description="Helical" evidence="1">
    <location>
        <begin position="15"/>
        <end position="33"/>
    </location>
</feature>
<dbReference type="EMBL" id="CP013659">
    <property type="protein sequence ID" value="ALS73912.1"/>
    <property type="molecule type" value="Genomic_DNA"/>
</dbReference>
<keyword evidence="1" id="KW-0812">Transmembrane</keyword>
<protein>
    <submittedName>
        <fullName evidence="2">Uncharacterized protein</fullName>
    </submittedName>
</protein>
<gene>
    <name evidence="2" type="ORF">AUC31_01005</name>
</gene>
<evidence type="ECO:0000313" key="3">
    <source>
        <dbReference type="Proteomes" id="UP000067683"/>
    </source>
</evidence>
<keyword evidence="1" id="KW-1133">Transmembrane helix</keyword>
<sequence>MEIDFSVFQPMMNEFVMHIVVVLLLPFIVMLVVVEILNILKVPKYIGGVGASLLFLFLVYQMFLIRF</sequence>
<keyword evidence="1" id="KW-0472">Membrane</keyword>